<dbReference type="AlphaFoldDB" id="A0A4S4KV38"/>
<evidence type="ECO:0000256" key="1">
    <source>
        <dbReference type="SAM" id="MobiDB-lite"/>
    </source>
</evidence>
<comment type="caution">
    <text evidence="2">The sequence shown here is derived from an EMBL/GenBank/DDBJ whole genome shotgun (WGS) entry which is preliminary data.</text>
</comment>
<proteinExistence type="predicted"/>
<gene>
    <name evidence="2" type="ORF">EW026_g1713</name>
</gene>
<protein>
    <submittedName>
        <fullName evidence="2">Uncharacterized protein</fullName>
    </submittedName>
</protein>
<feature type="compositionally biased region" description="Basic and acidic residues" evidence="1">
    <location>
        <begin position="31"/>
        <end position="50"/>
    </location>
</feature>
<dbReference type="Proteomes" id="UP000309038">
    <property type="component" value="Unassembled WGS sequence"/>
</dbReference>
<evidence type="ECO:0000313" key="3">
    <source>
        <dbReference type="Proteomes" id="UP000309038"/>
    </source>
</evidence>
<sequence>MLQGTCLSEAIKSFLSARADDAPDDDVEMDTGPHDEVTAENAGRAEHKGTEPTWDYGDVVEGSQVLGNVSLAKQPQRNYPKTLKALGRSVNVPYLPQLVSQFIYDQTHLAPLSDDSQCPPCPLLLGSINVFHSAAATFYAPSDLSGIGGMQSEKDPSKDGFRGLHAVQVRLFMSFSCNNIEYPCALVRWFLPVGDEPDDLTGMWVVEPDYTADGSSLYGVVHLDTILRAAHLILVFGDAIILANFHYSQSLDAFNASLNIPGGF</sequence>
<accession>A0A4S4KV38</accession>
<keyword evidence="3" id="KW-1185">Reference proteome</keyword>
<dbReference type="EMBL" id="SGPJ01000037">
    <property type="protein sequence ID" value="THH00890.1"/>
    <property type="molecule type" value="Genomic_DNA"/>
</dbReference>
<reference evidence="2 3" key="1">
    <citation type="submission" date="2019-02" db="EMBL/GenBank/DDBJ databases">
        <title>Genome sequencing of the rare red list fungi Phlebia centrifuga.</title>
        <authorList>
            <person name="Buettner E."/>
            <person name="Kellner H."/>
        </authorList>
    </citation>
    <scope>NUCLEOTIDE SEQUENCE [LARGE SCALE GENOMIC DNA]</scope>
    <source>
        <strain evidence="2 3">DSM 108282</strain>
    </source>
</reference>
<evidence type="ECO:0000313" key="2">
    <source>
        <dbReference type="EMBL" id="THH00890.1"/>
    </source>
</evidence>
<feature type="region of interest" description="Disordered" evidence="1">
    <location>
        <begin position="18"/>
        <end position="51"/>
    </location>
</feature>
<name>A0A4S4KV38_9APHY</name>
<organism evidence="2 3">
    <name type="scientific">Hermanssonia centrifuga</name>
    <dbReference type="NCBI Taxonomy" id="98765"/>
    <lineage>
        <taxon>Eukaryota</taxon>
        <taxon>Fungi</taxon>
        <taxon>Dikarya</taxon>
        <taxon>Basidiomycota</taxon>
        <taxon>Agaricomycotina</taxon>
        <taxon>Agaricomycetes</taxon>
        <taxon>Polyporales</taxon>
        <taxon>Meruliaceae</taxon>
        <taxon>Hermanssonia</taxon>
    </lineage>
</organism>